<dbReference type="InterPro" id="IPR024170">
    <property type="entry name" value="Aminoglycoside_N6-AcTrfrase"/>
</dbReference>
<reference evidence="10 11" key="1">
    <citation type="submission" date="2019-11" db="EMBL/GenBank/DDBJ databases">
        <authorList>
            <person name="Li X."/>
        </authorList>
    </citation>
    <scope>NUCLEOTIDE SEQUENCE [LARGE SCALE GENOMIC DNA]</scope>
    <source>
        <strain evidence="10 11">L9</strain>
    </source>
</reference>
<evidence type="ECO:0000256" key="2">
    <source>
        <dbReference type="ARBA" id="ARBA00012888"/>
    </source>
</evidence>
<dbReference type="InterPro" id="IPR000182">
    <property type="entry name" value="GNAT_dom"/>
</dbReference>
<protein>
    <recommendedName>
        <fullName evidence="3">Aminoglycoside N(6')-acetyltransferase type 1</fullName>
        <ecNumber evidence="2">2.3.1.82</ecNumber>
    </recommendedName>
    <alternativeName>
        <fullName evidence="7">Aminoglycoside resistance protein</fullName>
    </alternativeName>
</protein>
<keyword evidence="6" id="KW-0012">Acyltransferase</keyword>
<dbReference type="CDD" id="cd04301">
    <property type="entry name" value="NAT_SF"/>
    <property type="match status" value="1"/>
</dbReference>
<evidence type="ECO:0000256" key="7">
    <source>
        <dbReference type="ARBA" id="ARBA00029660"/>
    </source>
</evidence>
<evidence type="ECO:0000313" key="11">
    <source>
        <dbReference type="Proteomes" id="UP000469125"/>
    </source>
</evidence>
<evidence type="ECO:0000256" key="5">
    <source>
        <dbReference type="ARBA" id="ARBA00023251"/>
    </source>
</evidence>
<dbReference type="InterPro" id="IPR016181">
    <property type="entry name" value="Acyl_CoA_acyltransferase"/>
</dbReference>
<evidence type="ECO:0000313" key="10">
    <source>
        <dbReference type="EMBL" id="MUK89348.1"/>
    </source>
</evidence>
<dbReference type="SUPFAM" id="SSF55729">
    <property type="entry name" value="Acyl-CoA N-acyltransferases (Nat)"/>
    <property type="match status" value="1"/>
</dbReference>
<organism evidence="10 11">
    <name type="scientific">Ornithinibacillus caprae</name>
    <dbReference type="NCBI Taxonomy" id="2678566"/>
    <lineage>
        <taxon>Bacteria</taxon>
        <taxon>Bacillati</taxon>
        <taxon>Bacillota</taxon>
        <taxon>Bacilli</taxon>
        <taxon>Bacillales</taxon>
        <taxon>Bacillaceae</taxon>
        <taxon>Ornithinibacillus</taxon>
    </lineage>
</organism>
<dbReference type="GO" id="GO:0047663">
    <property type="term" value="F:aminoglycoside 6'-N-acetyltransferase activity"/>
    <property type="evidence" value="ECO:0007669"/>
    <property type="project" value="UniProtKB-EC"/>
</dbReference>
<evidence type="ECO:0000256" key="1">
    <source>
        <dbReference type="ARBA" id="ARBA00011738"/>
    </source>
</evidence>
<dbReference type="Proteomes" id="UP000469125">
    <property type="component" value="Unassembled WGS sequence"/>
</dbReference>
<dbReference type="Pfam" id="PF00583">
    <property type="entry name" value="Acetyltransf_1"/>
    <property type="match status" value="1"/>
</dbReference>
<dbReference type="EC" id="2.3.1.82" evidence="2"/>
<dbReference type="GO" id="GO:0046677">
    <property type="term" value="P:response to antibiotic"/>
    <property type="evidence" value="ECO:0007669"/>
    <property type="project" value="UniProtKB-KW"/>
</dbReference>
<evidence type="ECO:0000256" key="6">
    <source>
        <dbReference type="ARBA" id="ARBA00023315"/>
    </source>
</evidence>
<dbReference type="PANTHER" id="PTHR43072">
    <property type="entry name" value="N-ACETYLTRANSFERASE"/>
    <property type="match status" value="1"/>
</dbReference>
<dbReference type="NCBIfam" id="NF043067">
    <property type="entry name" value="AAC_6p_group_E"/>
    <property type="match status" value="1"/>
</dbReference>
<feature type="domain" description="N-acetyltransferase" evidence="9">
    <location>
        <begin position="2"/>
        <end position="147"/>
    </location>
</feature>
<dbReference type="PROSITE" id="PS51186">
    <property type="entry name" value="GNAT"/>
    <property type="match status" value="1"/>
</dbReference>
<dbReference type="AlphaFoldDB" id="A0A6N8FPE2"/>
<comment type="subunit">
    <text evidence="1">Homodimer.</text>
</comment>
<proteinExistence type="predicted"/>
<sequence length="147" mass="17075">MAEIMAATRNQVDEVTNLAMDLWSGHDYNELRKEFMECMESDKNHVLLYYEKDKAVAFMYVSIRTDYVEGSTSSPTGYIEGIYVKPAFRRKGISKKLFDVAKKWFIEKECKQVGSDIEFDNKVSYKLHKSIGFKEAGRLITFIQDLD</sequence>
<comment type="catalytic activity">
    <reaction evidence="8">
        <text>kanamycin B + acetyl-CoA = N(6')-acetylkanamycin B + CoA + H(+)</text>
        <dbReference type="Rhea" id="RHEA:16449"/>
        <dbReference type="ChEBI" id="CHEBI:15378"/>
        <dbReference type="ChEBI" id="CHEBI:57287"/>
        <dbReference type="ChEBI" id="CHEBI:57288"/>
        <dbReference type="ChEBI" id="CHEBI:58390"/>
        <dbReference type="ChEBI" id="CHEBI:58549"/>
        <dbReference type="EC" id="2.3.1.82"/>
    </reaction>
</comment>
<dbReference type="PIRSF" id="PIRSF000452">
    <property type="entry name" value="6-N-acetyltransf"/>
    <property type="match status" value="1"/>
</dbReference>
<evidence type="ECO:0000256" key="3">
    <source>
        <dbReference type="ARBA" id="ARBA00017677"/>
    </source>
</evidence>
<accession>A0A6N8FPE2</accession>
<dbReference type="EMBL" id="WOCA01000011">
    <property type="protein sequence ID" value="MUK89348.1"/>
    <property type="molecule type" value="Genomic_DNA"/>
</dbReference>
<evidence type="ECO:0000256" key="4">
    <source>
        <dbReference type="ARBA" id="ARBA00022679"/>
    </source>
</evidence>
<keyword evidence="4 10" id="KW-0808">Transferase</keyword>
<dbReference type="RefSeq" id="WP_155669325.1">
    <property type="nucleotide sequence ID" value="NZ_WOCA01000011.1"/>
</dbReference>
<evidence type="ECO:0000256" key="8">
    <source>
        <dbReference type="ARBA" id="ARBA00048923"/>
    </source>
</evidence>
<keyword evidence="5" id="KW-0046">Antibiotic resistance</keyword>
<evidence type="ECO:0000259" key="9">
    <source>
        <dbReference type="PROSITE" id="PS51186"/>
    </source>
</evidence>
<comment type="caution">
    <text evidence="10">The sequence shown here is derived from an EMBL/GenBank/DDBJ whole genome shotgun (WGS) entry which is preliminary data.</text>
</comment>
<keyword evidence="11" id="KW-1185">Reference proteome</keyword>
<name>A0A6N8FPE2_9BACI</name>
<dbReference type="Gene3D" id="3.40.630.30">
    <property type="match status" value="1"/>
</dbReference>
<gene>
    <name evidence="10" type="ORF">GMD78_13350</name>
</gene>